<keyword evidence="1" id="KW-0413">Isomerase</keyword>
<evidence type="ECO:0000313" key="1">
    <source>
        <dbReference type="EMBL" id="CAA9586393.1"/>
    </source>
</evidence>
<dbReference type="PANTHER" id="PTHR21197">
    <property type="entry name" value="UDP-GALACTOPYRANOSE MUTASE"/>
    <property type="match status" value="1"/>
</dbReference>
<dbReference type="GO" id="GO:0005829">
    <property type="term" value="C:cytosol"/>
    <property type="evidence" value="ECO:0007669"/>
    <property type="project" value="TreeGrafter"/>
</dbReference>
<gene>
    <name evidence="1" type="ORF">AVDCRST_MAG86-3600</name>
</gene>
<dbReference type="EC" id="5.4.99.9" evidence="1"/>
<dbReference type="GO" id="GO:0050660">
    <property type="term" value="F:flavin adenine dinucleotide binding"/>
    <property type="evidence" value="ECO:0007669"/>
    <property type="project" value="TreeGrafter"/>
</dbReference>
<dbReference type="AlphaFoldDB" id="A0A6J4VS63"/>
<dbReference type="EMBL" id="CADCWP010000322">
    <property type="protein sequence ID" value="CAA9586393.1"/>
    <property type="molecule type" value="Genomic_DNA"/>
</dbReference>
<protein>
    <submittedName>
        <fullName evidence="1">UDP-galactopyranose mutase</fullName>
        <ecNumber evidence="1">5.4.99.9</ecNumber>
    </submittedName>
</protein>
<reference evidence="1" key="1">
    <citation type="submission" date="2020-02" db="EMBL/GenBank/DDBJ databases">
        <authorList>
            <person name="Meier V. D."/>
        </authorList>
    </citation>
    <scope>NUCLEOTIDE SEQUENCE</scope>
    <source>
        <strain evidence="1">AVDCRST_MAG86</strain>
    </source>
</reference>
<dbReference type="Pfam" id="PF13450">
    <property type="entry name" value="NAD_binding_8"/>
    <property type="match status" value="1"/>
</dbReference>
<sequence>MAQSFDYLIVGAGYAGSVLAERRASGRKRQVLVVEKRPHIASNAFDTFDENGILIHRDGPHIFHTKPDPLTYFSTISSAHLPTAHSPFTSRRTTGRWCRR</sequence>
<dbReference type="InterPro" id="IPR036188">
    <property type="entry name" value="FAD/NAD-bd_sf"/>
</dbReference>
<dbReference type="GO" id="GO:0008767">
    <property type="term" value="F:UDP-galactopyranose mutase activity"/>
    <property type="evidence" value="ECO:0007669"/>
    <property type="project" value="UniProtKB-EC"/>
</dbReference>
<dbReference type="PANTHER" id="PTHR21197:SF0">
    <property type="entry name" value="UDP-GALACTOPYRANOSE MUTASE"/>
    <property type="match status" value="1"/>
</dbReference>
<proteinExistence type="predicted"/>
<dbReference type="SUPFAM" id="SSF51905">
    <property type="entry name" value="FAD/NAD(P)-binding domain"/>
    <property type="match status" value="1"/>
</dbReference>
<accession>A0A6J4VS63</accession>
<name>A0A6J4VS63_9DEIN</name>
<dbReference type="Gene3D" id="3.40.50.720">
    <property type="entry name" value="NAD(P)-binding Rossmann-like Domain"/>
    <property type="match status" value="1"/>
</dbReference>
<organism evidence="1">
    <name type="scientific">uncultured Truepera sp</name>
    <dbReference type="NCBI Taxonomy" id="543023"/>
    <lineage>
        <taxon>Bacteria</taxon>
        <taxon>Thermotogati</taxon>
        <taxon>Deinococcota</taxon>
        <taxon>Deinococci</taxon>
        <taxon>Trueperales</taxon>
        <taxon>Trueperaceae</taxon>
        <taxon>Truepera</taxon>
        <taxon>environmental samples</taxon>
    </lineage>
</organism>